<evidence type="ECO:0000256" key="2">
    <source>
        <dbReference type="ARBA" id="ARBA00004931"/>
    </source>
</evidence>
<comment type="pathway">
    <text evidence="1 10">Amino-acid biosynthesis; L-isoleucine biosynthesis; L-isoleucine from 2-oxobutanoate: step 4/4.</text>
</comment>
<evidence type="ECO:0000313" key="12">
    <source>
        <dbReference type="Proteomes" id="UP001500466"/>
    </source>
</evidence>
<keyword evidence="10" id="KW-0100">Branched-chain amino acid biosynthesis</keyword>
<protein>
    <recommendedName>
        <fullName evidence="10">Branched-chain-amino-acid aminotransferase</fullName>
        <shortName evidence="10">BCAT</shortName>
        <ecNumber evidence="10">2.6.1.42</ecNumber>
    </recommendedName>
</protein>
<evidence type="ECO:0000256" key="7">
    <source>
        <dbReference type="ARBA" id="ARBA00048212"/>
    </source>
</evidence>
<keyword evidence="12" id="KW-1185">Reference proteome</keyword>
<comment type="cofactor">
    <cofactor evidence="10">
        <name>pyridoxal 5'-phosphate</name>
        <dbReference type="ChEBI" id="CHEBI:597326"/>
    </cofactor>
</comment>
<evidence type="ECO:0000256" key="5">
    <source>
        <dbReference type="ARBA" id="ARBA00022576"/>
    </source>
</evidence>
<comment type="catalytic activity">
    <reaction evidence="8 10">
        <text>L-isoleucine + 2-oxoglutarate = (S)-3-methyl-2-oxopentanoate + L-glutamate</text>
        <dbReference type="Rhea" id="RHEA:24801"/>
        <dbReference type="ChEBI" id="CHEBI:16810"/>
        <dbReference type="ChEBI" id="CHEBI:29985"/>
        <dbReference type="ChEBI" id="CHEBI:35146"/>
        <dbReference type="ChEBI" id="CHEBI:58045"/>
        <dbReference type="EC" id="2.6.1.42"/>
    </reaction>
</comment>
<gene>
    <name evidence="10" type="primary">ilvE</name>
    <name evidence="11" type="ORF">GCM10023205_66730</name>
</gene>
<evidence type="ECO:0000256" key="3">
    <source>
        <dbReference type="ARBA" id="ARBA00005072"/>
    </source>
</evidence>
<comment type="catalytic activity">
    <reaction evidence="9 10">
        <text>L-leucine + 2-oxoglutarate = 4-methyl-2-oxopentanoate + L-glutamate</text>
        <dbReference type="Rhea" id="RHEA:18321"/>
        <dbReference type="ChEBI" id="CHEBI:16810"/>
        <dbReference type="ChEBI" id="CHEBI:17865"/>
        <dbReference type="ChEBI" id="CHEBI:29985"/>
        <dbReference type="ChEBI" id="CHEBI:57427"/>
        <dbReference type="EC" id="2.6.1.42"/>
    </reaction>
</comment>
<dbReference type="Gene3D" id="3.20.10.10">
    <property type="entry name" value="D-amino Acid Aminotransferase, subunit A, domain 2"/>
    <property type="match status" value="1"/>
</dbReference>
<dbReference type="EC" id="2.6.1.42" evidence="10"/>
<evidence type="ECO:0000313" key="11">
    <source>
        <dbReference type="EMBL" id="GAA4986749.1"/>
    </source>
</evidence>
<evidence type="ECO:0000256" key="1">
    <source>
        <dbReference type="ARBA" id="ARBA00004824"/>
    </source>
</evidence>
<reference evidence="12" key="1">
    <citation type="journal article" date="2019" name="Int. J. Syst. Evol. Microbiol.">
        <title>The Global Catalogue of Microorganisms (GCM) 10K type strain sequencing project: providing services to taxonomists for standard genome sequencing and annotation.</title>
        <authorList>
            <consortium name="The Broad Institute Genomics Platform"/>
            <consortium name="The Broad Institute Genome Sequencing Center for Infectious Disease"/>
            <person name="Wu L."/>
            <person name="Ma J."/>
        </authorList>
    </citation>
    <scope>NUCLEOTIDE SEQUENCE [LARGE SCALE GENOMIC DNA]</scope>
    <source>
        <strain evidence="12">JCM 17986</strain>
    </source>
</reference>
<dbReference type="Gene3D" id="3.30.470.10">
    <property type="match status" value="1"/>
</dbReference>
<keyword evidence="10" id="KW-0663">Pyridoxal phosphate</keyword>
<dbReference type="InterPro" id="IPR043131">
    <property type="entry name" value="BCAT-like_N"/>
</dbReference>
<dbReference type="NCBIfam" id="NF005146">
    <property type="entry name" value="PRK06606.1"/>
    <property type="match status" value="1"/>
</dbReference>
<sequence length="306" mass="32794">MALPEADWIWMDGALVPWADAKVHVLTHALHYGTGVLEGTRAHVTPRGLAVFRLDDHLVRLGASARIIGMKLPYSVAELHTATLDLLRANAIGSCYLRHLAAVGYGDMGPVLRPDAPMTVSIAAWEWGAYLGAEAAERGIRLKTCSWRRNDPNALPPAAKATAGYLNSTLAKTEAINAGYDEAVLLNADGYVSECTAANIFAVRGGVLYTPPASAGALRGLTMDTVRTLAADLGLETRVENLLRSDLYTADELFVCGTAADVVPVGEMDGRAFTPGPVTRKIQDGYQAAVTGTDERYAHWLTYVED</sequence>
<proteinExistence type="inferred from homology"/>
<dbReference type="PANTHER" id="PTHR42743">
    <property type="entry name" value="AMINO-ACID AMINOTRANSFERASE"/>
    <property type="match status" value="1"/>
</dbReference>
<dbReference type="Pfam" id="PF01063">
    <property type="entry name" value="Aminotran_4"/>
    <property type="match status" value="1"/>
</dbReference>
<dbReference type="RefSeq" id="WP_345679513.1">
    <property type="nucleotide sequence ID" value="NZ_BAABHS010000032.1"/>
</dbReference>
<evidence type="ECO:0000256" key="6">
    <source>
        <dbReference type="ARBA" id="ARBA00022679"/>
    </source>
</evidence>
<comment type="pathway">
    <text evidence="2 10">Amino-acid biosynthesis; L-valine biosynthesis; L-valine from pyruvate: step 4/4.</text>
</comment>
<evidence type="ECO:0000256" key="8">
    <source>
        <dbReference type="ARBA" id="ARBA00048798"/>
    </source>
</evidence>
<comment type="pathway">
    <text evidence="3 10">Amino-acid biosynthesis; L-leucine biosynthesis; L-leucine from 3-methyl-2-oxobutanoate: step 4/4.</text>
</comment>
<dbReference type="NCBIfam" id="TIGR01122">
    <property type="entry name" value="ilvE_I"/>
    <property type="match status" value="1"/>
</dbReference>
<dbReference type="InterPro" id="IPR043132">
    <property type="entry name" value="BCAT-like_C"/>
</dbReference>
<dbReference type="EMBL" id="BAABHS010000032">
    <property type="protein sequence ID" value="GAA4986749.1"/>
    <property type="molecule type" value="Genomic_DNA"/>
</dbReference>
<evidence type="ECO:0000256" key="10">
    <source>
        <dbReference type="RuleBase" id="RU364094"/>
    </source>
</evidence>
<comment type="catalytic activity">
    <reaction evidence="7 10">
        <text>L-valine + 2-oxoglutarate = 3-methyl-2-oxobutanoate + L-glutamate</text>
        <dbReference type="Rhea" id="RHEA:24813"/>
        <dbReference type="ChEBI" id="CHEBI:11851"/>
        <dbReference type="ChEBI" id="CHEBI:16810"/>
        <dbReference type="ChEBI" id="CHEBI:29985"/>
        <dbReference type="ChEBI" id="CHEBI:57762"/>
        <dbReference type="EC" id="2.6.1.42"/>
    </reaction>
</comment>
<accession>A0ABP9I381</accession>
<keyword evidence="10" id="KW-0028">Amino-acid biosynthesis</keyword>
<comment type="caution">
    <text evidence="11">The sequence shown here is derived from an EMBL/GenBank/DDBJ whole genome shotgun (WGS) entry which is preliminary data.</text>
</comment>
<dbReference type="InterPro" id="IPR036038">
    <property type="entry name" value="Aminotransferase-like"/>
</dbReference>
<organism evidence="11 12">
    <name type="scientific">Yinghuangia aomiensis</name>
    <dbReference type="NCBI Taxonomy" id="676205"/>
    <lineage>
        <taxon>Bacteria</taxon>
        <taxon>Bacillati</taxon>
        <taxon>Actinomycetota</taxon>
        <taxon>Actinomycetes</taxon>
        <taxon>Kitasatosporales</taxon>
        <taxon>Streptomycetaceae</taxon>
        <taxon>Yinghuangia</taxon>
    </lineage>
</organism>
<name>A0ABP9I381_9ACTN</name>
<keyword evidence="5 10" id="KW-0032">Aminotransferase</keyword>
<comment type="function">
    <text evidence="10">Acts on leucine, isoleucine and valine.</text>
</comment>
<dbReference type="PANTHER" id="PTHR42743:SF11">
    <property type="entry name" value="AMINODEOXYCHORISMATE LYASE"/>
    <property type="match status" value="1"/>
</dbReference>
<evidence type="ECO:0000256" key="4">
    <source>
        <dbReference type="ARBA" id="ARBA00009320"/>
    </source>
</evidence>
<evidence type="ECO:0000256" key="9">
    <source>
        <dbReference type="ARBA" id="ARBA00049229"/>
    </source>
</evidence>
<keyword evidence="6 10" id="KW-0808">Transferase</keyword>
<dbReference type="SUPFAM" id="SSF56752">
    <property type="entry name" value="D-aminoacid aminotransferase-like PLP-dependent enzymes"/>
    <property type="match status" value="1"/>
</dbReference>
<comment type="similarity">
    <text evidence="4 10">Belongs to the class-IV pyridoxal-phosphate-dependent aminotransferase family.</text>
</comment>
<dbReference type="Proteomes" id="UP001500466">
    <property type="component" value="Unassembled WGS sequence"/>
</dbReference>
<dbReference type="InterPro" id="IPR050571">
    <property type="entry name" value="Class-IV_PLP-Dep_Aminotrnsfr"/>
</dbReference>
<dbReference type="CDD" id="cd00449">
    <property type="entry name" value="PLPDE_IV"/>
    <property type="match status" value="1"/>
</dbReference>
<dbReference type="InterPro" id="IPR005785">
    <property type="entry name" value="B_amino_transI"/>
</dbReference>
<dbReference type="InterPro" id="IPR001544">
    <property type="entry name" value="Aminotrans_IV"/>
</dbReference>